<dbReference type="GO" id="GO:0005549">
    <property type="term" value="F:odorant binding"/>
    <property type="evidence" value="ECO:0007669"/>
    <property type="project" value="InterPro"/>
</dbReference>
<comment type="caution">
    <text evidence="2">The sequence shown here is derived from an EMBL/GenBank/DDBJ whole genome shotgun (WGS) entry which is preliminary data.</text>
</comment>
<dbReference type="Proteomes" id="UP000801492">
    <property type="component" value="Unassembled WGS sequence"/>
</dbReference>
<dbReference type="EMBL" id="VTPC01001953">
    <property type="protein sequence ID" value="KAF2900915.1"/>
    <property type="molecule type" value="Genomic_DNA"/>
</dbReference>
<gene>
    <name evidence="2" type="ORF">ILUMI_05271</name>
</gene>
<evidence type="ECO:0000256" key="1">
    <source>
        <dbReference type="SAM" id="SignalP"/>
    </source>
</evidence>
<dbReference type="InterPro" id="IPR006170">
    <property type="entry name" value="PBP/GOBP"/>
</dbReference>
<name>A0A8K0GDQ8_IGNLU</name>
<dbReference type="SUPFAM" id="SSF47565">
    <property type="entry name" value="Insect pheromone/odorant-binding proteins"/>
    <property type="match status" value="2"/>
</dbReference>
<dbReference type="Gene3D" id="1.10.238.20">
    <property type="entry name" value="Pheromone/general odorant binding protein domain"/>
    <property type="match status" value="2"/>
</dbReference>
<dbReference type="InterPro" id="IPR036728">
    <property type="entry name" value="PBP_GOBP_sf"/>
</dbReference>
<reference evidence="2" key="1">
    <citation type="submission" date="2019-08" db="EMBL/GenBank/DDBJ databases">
        <title>The genome of the North American firefly Photinus pyralis.</title>
        <authorList>
            <consortium name="Photinus pyralis genome working group"/>
            <person name="Fallon T.R."/>
            <person name="Sander Lower S.E."/>
            <person name="Weng J.-K."/>
        </authorList>
    </citation>
    <scope>NUCLEOTIDE SEQUENCE</scope>
    <source>
        <strain evidence="2">TRF0915ILg1</strain>
        <tissue evidence="2">Whole body</tissue>
    </source>
</reference>
<feature type="signal peptide" evidence="1">
    <location>
        <begin position="1"/>
        <end position="23"/>
    </location>
</feature>
<proteinExistence type="predicted"/>
<protein>
    <submittedName>
        <fullName evidence="2">Uncharacterized protein</fullName>
    </submittedName>
</protein>
<dbReference type="AlphaFoldDB" id="A0A8K0GDQ8"/>
<sequence>MKIFIFLPSFVVLFVLFLKPALGNLSIPQAETECHKKFNDSDITHEFVMALWRRVPLSKDSVVYEYLTCILDKAGSLREDKTIDTIKLQDILVENSFMSVEESKEWLKNCTEVSGSSTLNATQFKPTLCGRSTAKAENECKKDFNILKITHDVMLALFGGVPLPKDSVAYKYETCVFNKTGILREDKTLDITKVQDVMMENTAMTIDETKKWLVKCTKMSDSSTLSVTQFLNCIVKTHGEIRLF</sequence>
<keyword evidence="3" id="KW-1185">Reference proteome</keyword>
<evidence type="ECO:0000313" key="3">
    <source>
        <dbReference type="Proteomes" id="UP000801492"/>
    </source>
</evidence>
<evidence type="ECO:0000313" key="2">
    <source>
        <dbReference type="EMBL" id="KAF2900915.1"/>
    </source>
</evidence>
<feature type="chain" id="PRO_5035469474" evidence="1">
    <location>
        <begin position="24"/>
        <end position="244"/>
    </location>
</feature>
<accession>A0A8K0GDQ8</accession>
<dbReference type="Pfam" id="PF01395">
    <property type="entry name" value="PBP_GOBP"/>
    <property type="match status" value="1"/>
</dbReference>
<keyword evidence="1" id="KW-0732">Signal</keyword>
<organism evidence="2 3">
    <name type="scientific">Ignelater luminosus</name>
    <name type="common">Cucubano</name>
    <name type="synonym">Pyrophorus luminosus</name>
    <dbReference type="NCBI Taxonomy" id="2038154"/>
    <lineage>
        <taxon>Eukaryota</taxon>
        <taxon>Metazoa</taxon>
        <taxon>Ecdysozoa</taxon>
        <taxon>Arthropoda</taxon>
        <taxon>Hexapoda</taxon>
        <taxon>Insecta</taxon>
        <taxon>Pterygota</taxon>
        <taxon>Neoptera</taxon>
        <taxon>Endopterygota</taxon>
        <taxon>Coleoptera</taxon>
        <taxon>Polyphaga</taxon>
        <taxon>Elateriformia</taxon>
        <taxon>Elateroidea</taxon>
        <taxon>Elateridae</taxon>
        <taxon>Agrypninae</taxon>
        <taxon>Pyrophorini</taxon>
        <taxon>Ignelater</taxon>
    </lineage>
</organism>